<organism evidence="1 2">
    <name type="scientific">Rhizophagus irregularis</name>
    <dbReference type="NCBI Taxonomy" id="588596"/>
    <lineage>
        <taxon>Eukaryota</taxon>
        <taxon>Fungi</taxon>
        <taxon>Fungi incertae sedis</taxon>
        <taxon>Mucoromycota</taxon>
        <taxon>Glomeromycotina</taxon>
        <taxon>Glomeromycetes</taxon>
        <taxon>Glomerales</taxon>
        <taxon>Glomeraceae</taxon>
        <taxon>Rhizophagus</taxon>
    </lineage>
</organism>
<proteinExistence type="predicted"/>
<comment type="caution">
    <text evidence="1">The sequence shown here is derived from an EMBL/GenBank/DDBJ whole genome shotgun (WGS) entry which is preliminary data.</text>
</comment>
<reference evidence="1 2" key="1">
    <citation type="submission" date="2015-10" db="EMBL/GenBank/DDBJ databases">
        <title>Genome analyses suggest a sexual origin of heterokaryosis in a supposedly ancient asexual fungus.</title>
        <authorList>
            <person name="Ropars J."/>
            <person name="Sedzielewska K."/>
            <person name="Noel J."/>
            <person name="Charron P."/>
            <person name="Farinelli L."/>
            <person name="Marton T."/>
            <person name="Kruger M."/>
            <person name="Pelin A."/>
            <person name="Brachmann A."/>
            <person name="Corradi N."/>
        </authorList>
    </citation>
    <scope>NUCLEOTIDE SEQUENCE [LARGE SCALE GENOMIC DNA]</scope>
    <source>
        <strain evidence="1 2">A4</strain>
    </source>
</reference>
<dbReference type="EMBL" id="LLXI01002176">
    <property type="protein sequence ID" value="PKY56416.1"/>
    <property type="molecule type" value="Genomic_DNA"/>
</dbReference>
<dbReference type="AlphaFoldDB" id="A0A2I1HC07"/>
<keyword evidence="2" id="KW-1185">Reference proteome</keyword>
<name>A0A2I1HC07_9GLOM</name>
<evidence type="ECO:0000313" key="1">
    <source>
        <dbReference type="EMBL" id="PKY56416.1"/>
    </source>
</evidence>
<gene>
    <name evidence="1" type="ORF">RhiirA4_411149</name>
</gene>
<accession>A0A2I1HC07</accession>
<dbReference type="Proteomes" id="UP000234323">
    <property type="component" value="Unassembled WGS sequence"/>
</dbReference>
<evidence type="ECO:0000313" key="2">
    <source>
        <dbReference type="Proteomes" id="UP000234323"/>
    </source>
</evidence>
<protein>
    <submittedName>
        <fullName evidence="1">Uncharacterized protein</fullName>
    </submittedName>
</protein>
<sequence length="59" mass="6985">MQSNLMNLKYIEIAENNIFDIIELMYGYCIVKFIQSIIYVMDLIVTVKTSHLFCVNIFM</sequence>